<evidence type="ECO:0000313" key="2">
    <source>
        <dbReference type="EMBL" id="CAJ1406157.1"/>
    </source>
</evidence>
<dbReference type="AlphaFoldDB" id="A0AA36JH76"/>
<dbReference type="Proteomes" id="UP001178507">
    <property type="component" value="Unassembled WGS sequence"/>
</dbReference>
<proteinExistence type="predicted"/>
<organism evidence="2 3">
    <name type="scientific">Effrenium voratum</name>
    <dbReference type="NCBI Taxonomy" id="2562239"/>
    <lineage>
        <taxon>Eukaryota</taxon>
        <taxon>Sar</taxon>
        <taxon>Alveolata</taxon>
        <taxon>Dinophyceae</taxon>
        <taxon>Suessiales</taxon>
        <taxon>Symbiodiniaceae</taxon>
        <taxon>Effrenium</taxon>
    </lineage>
</organism>
<keyword evidence="3" id="KW-1185">Reference proteome</keyword>
<comment type="caution">
    <text evidence="2">The sequence shown here is derived from an EMBL/GenBank/DDBJ whole genome shotgun (WGS) entry which is preliminary data.</text>
</comment>
<dbReference type="EMBL" id="CAUJNA010003617">
    <property type="protein sequence ID" value="CAJ1406157.1"/>
    <property type="molecule type" value="Genomic_DNA"/>
</dbReference>
<evidence type="ECO:0000313" key="3">
    <source>
        <dbReference type="Proteomes" id="UP001178507"/>
    </source>
</evidence>
<name>A0AA36JH76_9DINO</name>
<reference evidence="2" key="1">
    <citation type="submission" date="2023-08" db="EMBL/GenBank/DDBJ databases">
        <authorList>
            <person name="Chen Y."/>
            <person name="Shah S."/>
            <person name="Dougan E. K."/>
            <person name="Thang M."/>
            <person name="Chan C."/>
        </authorList>
    </citation>
    <scope>NUCLEOTIDE SEQUENCE</scope>
</reference>
<feature type="region of interest" description="Disordered" evidence="1">
    <location>
        <begin position="1"/>
        <end position="20"/>
    </location>
</feature>
<evidence type="ECO:0000256" key="1">
    <source>
        <dbReference type="SAM" id="MobiDB-lite"/>
    </source>
</evidence>
<gene>
    <name evidence="2" type="ORF">EVOR1521_LOCUS28192</name>
</gene>
<accession>A0AA36JH76</accession>
<sequence>MWGFGPVPAESAAQRKDPRWAEARPAGLEIRGAGGLLGDHWTNGIYELEASDADAPPVYALRAGPFERFLYWDTEQYWRLGSCEYKDQAKASAGSMRSAEQVPPGTPPTAVAAWMVRVGFDVWMPQEVIIKRLGQNGYSAG</sequence>
<protein>
    <submittedName>
        <fullName evidence="2">Uncharacterized protein</fullName>
    </submittedName>
</protein>